<protein>
    <submittedName>
        <fullName evidence="2">Copper resistance protein NlpE N-terminal domain-containing protein</fullName>
    </submittedName>
</protein>
<dbReference type="Proteomes" id="UP001165444">
    <property type="component" value="Unassembled WGS sequence"/>
</dbReference>
<evidence type="ECO:0000313" key="3">
    <source>
        <dbReference type="Proteomes" id="UP001165444"/>
    </source>
</evidence>
<dbReference type="Gene3D" id="2.40.128.640">
    <property type="match status" value="1"/>
</dbReference>
<name>A0ABT0C2R1_9BACT</name>
<accession>A0ABT0C2R1</accession>
<gene>
    <name evidence="2" type="ORF">MUN53_11870</name>
</gene>
<proteinExistence type="predicted"/>
<feature type="domain" description="Lipocalin-like" evidence="1">
    <location>
        <begin position="37"/>
        <end position="126"/>
    </location>
</feature>
<dbReference type="PROSITE" id="PS51257">
    <property type="entry name" value="PROKAR_LIPOPROTEIN"/>
    <property type="match status" value="1"/>
</dbReference>
<dbReference type="InterPro" id="IPR024311">
    <property type="entry name" value="Lipocalin-like"/>
</dbReference>
<keyword evidence="3" id="KW-1185">Reference proteome</keyword>
<reference evidence="2 3" key="1">
    <citation type="submission" date="2022-03" db="EMBL/GenBank/DDBJ databases">
        <title>Parabacteroides sp. nov. isolated from swine feces.</title>
        <authorList>
            <person name="Bak J.E."/>
        </authorList>
    </citation>
    <scope>NUCLEOTIDE SEQUENCE [LARGE SCALE GENOMIC DNA]</scope>
    <source>
        <strain evidence="2 3">AGMB00274</strain>
    </source>
</reference>
<dbReference type="RefSeq" id="WP_243325605.1">
    <property type="nucleotide sequence ID" value="NZ_JAKZMM010000030.1"/>
</dbReference>
<evidence type="ECO:0000259" key="1">
    <source>
        <dbReference type="Pfam" id="PF12702"/>
    </source>
</evidence>
<comment type="caution">
    <text evidence="2">The sequence shown here is derived from an EMBL/GenBank/DDBJ whole genome shotgun (WGS) entry which is preliminary data.</text>
</comment>
<dbReference type="Pfam" id="PF12702">
    <property type="entry name" value="Lipocalin_3"/>
    <property type="match status" value="1"/>
</dbReference>
<dbReference type="Pfam" id="PF04170">
    <property type="entry name" value="NlpE"/>
    <property type="match status" value="1"/>
</dbReference>
<organism evidence="2 3">
    <name type="scientific">Parabacteroides faecalis</name>
    <dbReference type="NCBI Taxonomy" id="2924040"/>
    <lineage>
        <taxon>Bacteria</taxon>
        <taxon>Pseudomonadati</taxon>
        <taxon>Bacteroidota</taxon>
        <taxon>Bacteroidia</taxon>
        <taxon>Bacteroidales</taxon>
        <taxon>Tannerellaceae</taxon>
        <taxon>Parabacteroides</taxon>
    </lineage>
</organism>
<evidence type="ECO:0000313" key="2">
    <source>
        <dbReference type="EMBL" id="MCJ2381298.1"/>
    </source>
</evidence>
<dbReference type="Gene3D" id="2.40.128.280">
    <property type="match status" value="1"/>
</dbReference>
<sequence>MKRGFIGLMSVGLCLLSACNNPKSSTGEDSNVFNWEGNWIEVMPVNKQYVQGICFQSGGKAESIGMATLKYESWKVWEGKQKLILTGKSIGNGQTIEFSDTLDIITTSPEHLTLGKGGQYRIDYQKVKDIEAYKKSVAQEAISDGHNAENALDYEGTYTGTIPAADCPGIDVTLIVRKDKTFHLTYDYLERDSKFESEGNYLVQGNYLITIGEKNDSTYYKLEENRIRLLDYQKQVIKGKLEDMYILKKQQGE</sequence>
<dbReference type="InterPro" id="IPR007298">
    <property type="entry name" value="Cu-R_lipoprotein_NlpE"/>
</dbReference>
<dbReference type="EMBL" id="JAKZMM010000030">
    <property type="protein sequence ID" value="MCJ2381298.1"/>
    <property type="molecule type" value="Genomic_DNA"/>
</dbReference>